<evidence type="ECO:0000313" key="1">
    <source>
        <dbReference type="EMBL" id="GAH46770.1"/>
    </source>
</evidence>
<gene>
    <name evidence="1" type="ORF">S03H2_12425</name>
</gene>
<accession>X1GPG3</accession>
<dbReference type="EMBL" id="BARU01006321">
    <property type="protein sequence ID" value="GAH46770.1"/>
    <property type="molecule type" value="Genomic_DNA"/>
</dbReference>
<name>X1GPG3_9ZZZZ</name>
<comment type="caution">
    <text evidence="1">The sequence shown here is derived from an EMBL/GenBank/DDBJ whole genome shotgun (WGS) entry which is preliminary data.</text>
</comment>
<reference evidence="1" key="1">
    <citation type="journal article" date="2014" name="Front. Microbiol.">
        <title>High frequency of phylogenetically diverse reductive dehalogenase-homologous genes in deep subseafloor sedimentary metagenomes.</title>
        <authorList>
            <person name="Kawai M."/>
            <person name="Futagami T."/>
            <person name="Toyoda A."/>
            <person name="Takaki Y."/>
            <person name="Nishi S."/>
            <person name="Hori S."/>
            <person name="Arai W."/>
            <person name="Tsubouchi T."/>
            <person name="Morono Y."/>
            <person name="Uchiyama I."/>
            <person name="Ito T."/>
            <person name="Fujiyama A."/>
            <person name="Inagaki F."/>
            <person name="Takami H."/>
        </authorList>
    </citation>
    <scope>NUCLEOTIDE SEQUENCE</scope>
    <source>
        <strain evidence="1">Expedition CK06-06</strain>
    </source>
</reference>
<proteinExistence type="predicted"/>
<dbReference type="AlphaFoldDB" id="X1GPG3"/>
<organism evidence="1">
    <name type="scientific">marine sediment metagenome</name>
    <dbReference type="NCBI Taxonomy" id="412755"/>
    <lineage>
        <taxon>unclassified sequences</taxon>
        <taxon>metagenomes</taxon>
        <taxon>ecological metagenomes</taxon>
    </lineage>
</organism>
<protein>
    <submittedName>
        <fullName evidence="1">Uncharacterized protein</fullName>
    </submittedName>
</protein>
<sequence>MGWIVDGFNSASSFFHSLYLECYYAFYIPGPVADFFYSLSRTFSSLAWDFYDFFSWLLTKFEEVGQVLTWDNIYSYFKTYFDAAINAWSWVLNSFWNVWDIADSWWSLTQYTVKGWIAAATQGLDGLIAAWSNFWNVTWPEWTGKLDYLGAAWDNFWAVTLPALVSFSWLDIWWNSRIKDVQGIIESTIKVWFPFYESLAALWNSIEEFFTDPEEWLYKAVDRIFERFW</sequence>